<name>G4TDG5_SERID</name>
<dbReference type="InterPro" id="IPR035979">
    <property type="entry name" value="RBD_domain_sf"/>
</dbReference>
<dbReference type="STRING" id="1109443.G4TDG5"/>
<dbReference type="PANTHER" id="PTHR23204">
    <property type="entry name" value="CLEAVAGE AND POLYADENYLATION SPECIFIC FACTOR"/>
    <property type="match status" value="1"/>
</dbReference>
<dbReference type="GO" id="GO:1990904">
    <property type="term" value="C:ribonucleoprotein complex"/>
    <property type="evidence" value="ECO:0007669"/>
    <property type="project" value="UniProtKB-KW"/>
</dbReference>
<dbReference type="SMART" id="SM00360">
    <property type="entry name" value="RRM"/>
    <property type="match status" value="1"/>
</dbReference>
<dbReference type="Gene3D" id="3.30.70.330">
    <property type="match status" value="1"/>
</dbReference>
<accession>G4TDG5</accession>
<dbReference type="Proteomes" id="UP000007148">
    <property type="component" value="Unassembled WGS sequence"/>
</dbReference>
<evidence type="ECO:0000313" key="5">
    <source>
        <dbReference type="EMBL" id="CCA69367.1"/>
    </source>
</evidence>
<keyword evidence="6" id="KW-1185">Reference proteome</keyword>
<reference evidence="5 6" key="1">
    <citation type="journal article" date="2011" name="PLoS Pathog.">
        <title>Endophytic Life Strategies Decoded by Genome and Transcriptome Analyses of the Mutualistic Root Symbiont Piriformospora indica.</title>
        <authorList>
            <person name="Zuccaro A."/>
            <person name="Lahrmann U."/>
            <person name="Guldener U."/>
            <person name="Langen G."/>
            <person name="Pfiffi S."/>
            <person name="Biedenkopf D."/>
            <person name="Wong P."/>
            <person name="Samans B."/>
            <person name="Grimm C."/>
            <person name="Basiewicz M."/>
            <person name="Murat C."/>
            <person name="Martin F."/>
            <person name="Kogel K.H."/>
        </authorList>
    </citation>
    <scope>NUCLEOTIDE SEQUENCE [LARGE SCALE GENOMIC DNA]</scope>
    <source>
        <strain evidence="5 6">DSM 11827</strain>
    </source>
</reference>
<dbReference type="GO" id="GO:0003723">
    <property type="term" value="F:RNA binding"/>
    <property type="evidence" value="ECO:0007669"/>
    <property type="project" value="UniProtKB-UniRule"/>
</dbReference>
<dbReference type="OMA" id="IECHSHE"/>
<dbReference type="GO" id="GO:0005634">
    <property type="term" value="C:nucleus"/>
    <property type="evidence" value="ECO:0007669"/>
    <property type="project" value="UniProtKB-SubCell"/>
</dbReference>
<dbReference type="InterPro" id="IPR012677">
    <property type="entry name" value="Nucleotide-bd_a/b_plait_sf"/>
</dbReference>
<dbReference type="OrthoDB" id="10065185at2759"/>
<dbReference type="EMBL" id="CAFZ01000053">
    <property type="protein sequence ID" value="CCA69367.1"/>
    <property type="molecule type" value="Genomic_DNA"/>
</dbReference>
<evidence type="ECO:0000256" key="3">
    <source>
        <dbReference type="SAM" id="MobiDB-lite"/>
    </source>
</evidence>
<dbReference type="Pfam" id="PF00076">
    <property type="entry name" value="RRM_1"/>
    <property type="match status" value="1"/>
</dbReference>
<organism evidence="5 6">
    <name type="scientific">Serendipita indica (strain DSM 11827)</name>
    <name type="common">Root endophyte fungus</name>
    <name type="synonym">Piriformospora indica</name>
    <dbReference type="NCBI Taxonomy" id="1109443"/>
    <lineage>
        <taxon>Eukaryota</taxon>
        <taxon>Fungi</taxon>
        <taxon>Dikarya</taxon>
        <taxon>Basidiomycota</taxon>
        <taxon>Agaricomycotina</taxon>
        <taxon>Agaricomycetes</taxon>
        <taxon>Sebacinales</taxon>
        <taxon>Serendipitaceae</taxon>
        <taxon>Serendipita</taxon>
    </lineage>
</organism>
<comment type="caution">
    <text evidence="5">The sequence shown here is derived from an EMBL/GenBank/DDBJ whole genome shotgun (WGS) entry which is preliminary data.</text>
</comment>
<keyword evidence="5" id="KW-0687">Ribonucleoprotein</keyword>
<feature type="region of interest" description="Disordered" evidence="3">
    <location>
        <begin position="1"/>
        <end position="66"/>
    </location>
</feature>
<dbReference type="SUPFAM" id="SSF54928">
    <property type="entry name" value="RNA-binding domain, RBD"/>
    <property type="match status" value="1"/>
</dbReference>
<dbReference type="AlphaFoldDB" id="G4TDG5"/>
<evidence type="ECO:0000256" key="2">
    <source>
        <dbReference type="PROSITE-ProRule" id="PRU00176"/>
    </source>
</evidence>
<proteinExistence type="inferred from homology"/>
<evidence type="ECO:0000259" key="4">
    <source>
        <dbReference type="PROSITE" id="PS50102"/>
    </source>
</evidence>
<gene>
    <name evidence="5" type="ORF">PIIN_03266</name>
</gene>
<comment type="similarity">
    <text evidence="1">Belongs to the RRM CPSF6/7 family.</text>
</comment>
<dbReference type="GO" id="GO:0006397">
    <property type="term" value="P:mRNA processing"/>
    <property type="evidence" value="ECO:0007669"/>
    <property type="project" value="UniProtKB-KW"/>
</dbReference>
<dbReference type="InParanoid" id="G4TDG5"/>
<feature type="domain" description="RRM" evidence="4">
    <location>
        <begin position="73"/>
        <end position="154"/>
    </location>
</feature>
<feature type="compositionally biased region" description="Gly residues" evidence="3">
    <location>
        <begin position="172"/>
        <end position="194"/>
    </location>
</feature>
<sequence>MSDLPVAPQVGEKRSRADEENDGDYGNNVPPNLRGSSNIQRQGNAMPANPQQWQATPNIGGQMNMNQNTGGMDALYLGDLNWWTTDEDLRGVASQVGIELSLKDITFSEHKVNGKSKGIAYIECHSHENATILKEFFDNNTFQNRKASASLTSSSLGNPFHPHAGKEDDGGGRGGFRGNANRGMGGGGMRGGGGNRGGFNQSAAGFPAGGGMMGMGGMPNMMGGMGMGMGMGMMGAGGGNFQRGGRGGGRGYGNQMGRGNYGGNGGGHVNPAFFGQGRLISLSQRPFTDQPLRLSQP</sequence>
<dbReference type="PROSITE" id="PS50102">
    <property type="entry name" value="RRM"/>
    <property type="match status" value="1"/>
</dbReference>
<feature type="compositionally biased region" description="Polar residues" evidence="3">
    <location>
        <begin position="34"/>
        <end position="57"/>
    </location>
</feature>
<protein>
    <submittedName>
        <fullName evidence="5">Related to heterogeneous nuclear ribonucleoprotein HRP1</fullName>
    </submittedName>
</protein>
<evidence type="ECO:0000313" key="6">
    <source>
        <dbReference type="Proteomes" id="UP000007148"/>
    </source>
</evidence>
<dbReference type="CDD" id="cd12372">
    <property type="entry name" value="RRM_CFIm68_CFIm59"/>
    <property type="match status" value="1"/>
</dbReference>
<evidence type="ECO:0000256" key="1">
    <source>
        <dbReference type="ARBA" id="ARBA00006265"/>
    </source>
</evidence>
<feature type="region of interest" description="Disordered" evidence="3">
    <location>
        <begin position="150"/>
        <end position="194"/>
    </location>
</feature>
<dbReference type="InterPro" id="IPR034772">
    <property type="entry name" value="CPSF6/7"/>
</dbReference>
<dbReference type="InterPro" id="IPR000504">
    <property type="entry name" value="RRM_dom"/>
</dbReference>
<dbReference type="HOGENOM" id="CLU_033916_0_1_1"/>
<keyword evidence="2" id="KW-0694">RNA-binding</keyword>
<dbReference type="eggNOG" id="ENOG502S7DD">
    <property type="taxonomic scope" value="Eukaryota"/>
</dbReference>